<proteinExistence type="predicted"/>
<name>A0A0R2DK31_9LACO</name>
<keyword evidence="3 6" id="KW-0547">Nucleotide-binding</keyword>
<dbReference type="InterPro" id="IPR011054">
    <property type="entry name" value="Rudment_hybrid_motif"/>
</dbReference>
<evidence type="ECO:0000256" key="1">
    <source>
        <dbReference type="ARBA" id="ARBA00013263"/>
    </source>
</evidence>
<dbReference type="PATRIC" id="fig|1423744.4.peg.584"/>
<keyword evidence="9" id="KW-0670">Pyruvate</keyword>
<accession>A0A0R2DK31</accession>
<dbReference type="PANTHER" id="PTHR48095">
    <property type="entry name" value="PYRUVATE CARBOXYLASE SUBUNIT A"/>
    <property type="match status" value="1"/>
</dbReference>
<dbReference type="PROSITE" id="PS50975">
    <property type="entry name" value="ATP_GRASP"/>
    <property type="match status" value="1"/>
</dbReference>
<evidence type="ECO:0000256" key="5">
    <source>
        <dbReference type="ARBA" id="ARBA00048600"/>
    </source>
</evidence>
<evidence type="ECO:0000256" key="6">
    <source>
        <dbReference type="PROSITE-ProRule" id="PRU00409"/>
    </source>
</evidence>
<evidence type="ECO:0000313" key="10">
    <source>
        <dbReference type="Proteomes" id="UP000051378"/>
    </source>
</evidence>
<evidence type="ECO:0000259" key="8">
    <source>
        <dbReference type="PROSITE" id="PS50979"/>
    </source>
</evidence>
<evidence type="ECO:0000259" key="7">
    <source>
        <dbReference type="PROSITE" id="PS50975"/>
    </source>
</evidence>
<dbReference type="PANTHER" id="PTHR48095:SF2">
    <property type="entry name" value="BIOTIN CARBOXYLASE, CHLOROPLASTIC"/>
    <property type="match status" value="1"/>
</dbReference>
<evidence type="ECO:0000313" key="9">
    <source>
        <dbReference type="EMBL" id="KRN04038.1"/>
    </source>
</evidence>
<evidence type="ECO:0000256" key="3">
    <source>
        <dbReference type="ARBA" id="ARBA00022741"/>
    </source>
</evidence>
<sequence>MVKACQEIGYLNTGTFEFLMDEDQNFFFMEMNTRLQVEHTVTEEVSGVEMIKAQIKVAAGEELPFKQEDVKATGHALECRINAQNPAQNFAPSPGQIKKLTLPMGTLGVRIDTGITSDSFISPYYDSMIAKLIVHMDTREQTINKMKRLLGEFEIEGVKSNHLFLRDLLSDETVENETFNNDYIEHSFFKRWVSDDTK</sequence>
<reference evidence="9 10" key="1">
    <citation type="journal article" date="2015" name="Genome Announc.">
        <title>Expanding the biotechnology potential of lactobacilli through comparative genomics of 213 strains and associated genera.</title>
        <authorList>
            <person name="Sun Z."/>
            <person name="Harris H.M."/>
            <person name="McCann A."/>
            <person name="Guo C."/>
            <person name="Argimon S."/>
            <person name="Zhang W."/>
            <person name="Yang X."/>
            <person name="Jeffery I.B."/>
            <person name="Cooney J.C."/>
            <person name="Kagawa T.F."/>
            <person name="Liu W."/>
            <person name="Song Y."/>
            <person name="Salvetti E."/>
            <person name="Wrobel A."/>
            <person name="Rasinkangas P."/>
            <person name="Parkhill J."/>
            <person name="Rea M.C."/>
            <person name="O'Sullivan O."/>
            <person name="Ritari J."/>
            <person name="Douillard F.P."/>
            <person name="Paul Ross R."/>
            <person name="Yang R."/>
            <person name="Briner A.E."/>
            <person name="Felis G.E."/>
            <person name="de Vos W.M."/>
            <person name="Barrangou R."/>
            <person name="Klaenhammer T.R."/>
            <person name="Caufield P.W."/>
            <person name="Cui Y."/>
            <person name="Zhang H."/>
            <person name="O'Toole P.W."/>
        </authorList>
    </citation>
    <scope>NUCLEOTIDE SEQUENCE [LARGE SCALE GENOMIC DNA]</scope>
    <source>
        <strain evidence="9 10">DSM 23037</strain>
    </source>
</reference>
<dbReference type="InterPro" id="IPR011761">
    <property type="entry name" value="ATP-grasp"/>
</dbReference>
<dbReference type="SUPFAM" id="SSF51246">
    <property type="entry name" value="Rudiment single hybrid motif"/>
    <property type="match status" value="1"/>
</dbReference>
<evidence type="ECO:0000256" key="2">
    <source>
        <dbReference type="ARBA" id="ARBA00022598"/>
    </source>
</evidence>
<dbReference type="AlphaFoldDB" id="A0A0R2DK31"/>
<protein>
    <recommendedName>
        <fullName evidence="1">biotin carboxylase</fullName>
        <ecNumber evidence="1">6.3.4.14</ecNumber>
    </recommendedName>
</protein>
<feature type="domain" description="ATP-grasp" evidence="7">
    <location>
        <begin position="3"/>
        <end position="59"/>
    </location>
</feature>
<dbReference type="STRING" id="1423744.FC86_GL000568"/>
<organism evidence="9 10">
    <name type="scientific">Holzapfeliella floricola DSM 23037 = JCM 16512</name>
    <dbReference type="NCBI Taxonomy" id="1423744"/>
    <lineage>
        <taxon>Bacteria</taxon>
        <taxon>Bacillati</taxon>
        <taxon>Bacillota</taxon>
        <taxon>Bacilli</taxon>
        <taxon>Lactobacillales</taxon>
        <taxon>Lactobacillaceae</taxon>
        <taxon>Holzapfeliella</taxon>
    </lineage>
</organism>
<dbReference type="InterPro" id="IPR051602">
    <property type="entry name" value="ACC_Biotin_Carboxylase"/>
</dbReference>
<dbReference type="Proteomes" id="UP000051378">
    <property type="component" value="Unassembled WGS sequence"/>
</dbReference>
<keyword evidence="10" id="KW-1185">Reference proteome</keyword>
<dbReference type="PROSITE" id="PS00867">
    <property type="entry name" value="CPSASE_2"/>
    <property type="match status" value="1"/>
</dbReference>
<dbReference type="PROSITE" id="PS50979">
    <property type="entry name" value="BC"/>
    <property type="match status" value="1"/>
</dbReference>
<gene>
    <name evidence="9" type="ORF">FC86_GL000568</name>
</gene>
<feature type="domain" description="Biotin carboxylation" evidence="8">
    <location>
        <begin position="1"/>
        <end position="189"/>
    </location>
</feature>
<dbReference type="GO" id="GO:0004075">
    <property type="term" value="F:biotin carboxylase activity"/>
    <property type="evidence" value="ECO:0007669"/>
    <property type="project" value="UniProtKB-EC"/>
</dbReference>
<dbReference type="Pfam" id="PF02785">
    <property type="entry name" value="Biotin_carb_C"/>
    <property type="match status" value="1"/>
</dbReference>
<dbReference type="InterPro" id="IPR005479">
    <property type="entry name" value="CPAse_ATP-bd"/>
</dbReference>
<dbReference type="GO" id="GO:0005524">
    <property type="term" value="F:ATP binding"/>
    <property type="evidence" value="ECO:0007669"/>
    <property type="project" value="UniProtKB-UniRule"/>
</dbReference>
<dbReference type="SMART" id="SM00878">
    <property type="entry name" value="Biotin_carb_C"/>
    <property type="match status" value="1"/>
</dbReference>
<keyword evidence="4 6" id="KW-0067">ATP-binding</keyword>
<dbReference type="InterPro" id="IPR005482">
    <property type="entry name" value="Biotin_COase_C"/>
</dbReference>
<dbReference type="InterPro" id="IPR011764">
    <property type="entry name" value="Biotin_carboxylation_dom"/>
</dbReference>
<dbReference type="EMBL" id="AYZL01000019">
    <property type="protein sequence ID" value="KRN04038.1"/>
    <property type="molecule type" value="Genomic_DNA"/>
</dbReference>
<comment type="caution">
    <text evidence="9">The sequence shown here is derived from an EMBL/GenBank/DDBJ whole genome shotgun (WGS) entry which is preliminary data.</text>
</comment>
<dbReference type="Pfam" id="PF02786">
    <property type="entry name" value="CPSase_L_D2"/>
    <property type="match status" value="1"/>
</dbReference>
<keyword evidence="2" id="KW-0436">Ligase</keyword>
<comment type="catalytic activity">
    <reaction evidence="5">
        <text>N(6)-biotinyl-L-lysyl-[protein] + hydrogencarbonate + ATP = N(6)-carboxybiotinyl-L-lysyl-[protein] + ADP + phosphate + H(+)</text>
        <dbReference type="Rhea" id="RHEA:13501"/>
        <dbReference type="Rhea" id="RHEA-COMP:10505"/>
        <dbReference type="Rhea" id="RHEA-COMP:10506"/>
        <dbReference type="ChEBI" id="CHEBI:15378"/>
        <dbReference type="ChEBI" id="CHEBI:17544"/>
        <dbReference type="ChEBI" id="CHEBI:30616"/>
        <dbReference type="ChEBI" id="CHEBI:43474"/>
        <dbReference type="ChEBI" id="CHEBI:83144"/>
        <dbReference type="ChEBI" id="CHEBI:83145"/>
        <dbReference type="ChEBI" id="CHEBI:456216"/>
        <dbReference type="EC" id="6.3.4.14"/>
    </reaction>
</comment>
<dbReference type="SUPFAM" id="SSF56059">
    <property type="entry name" value="Glutathione synthetase ATP-binding domain-like"/>
    <property type="match status" value="1"/>
</dbReference>
<evidence type="ECO:0000256" key="4">
    <source>
        <dbReference type="ARBA" id="ARBA00022840"/>
    </source>
</evidence>
<dbReference type="GO" id="GO:0046872">
    <property type="term" value="F:metal ion binding"/>
    <property type="evidence" value="ECO:0007669"/>
    <property type="project" value="InterPro"/>
</dbReference>
<dbReference type="Gene3D" id="3.30.470.20">
    <property type="entry name" value="ATP-grasp fold, B domain"/>
    <property type="match status" value="1"/>
</dbReference>
<dbReference type="EC" id="6.3.4.14" evidence="1"/>